<proteinExistence type="predicted"/>
<feature type="transmembrane region" description="Helical" evidence="1">
    <location>
        <begin position="85"/>
        <end position="102"/>
    </location>
</feature>
<comment type="caution">
    <text evidence="2">The sequence shown here is derived from an EMBL/GenBank/DDBJ whole genome shotgun (WGS) entry which is preliminary data.</text>
</comment>
<dbReference type="Proteomes" id="UP000050509">
    <property type="component" value="Unassembled WGS sequence"/>
</dbReference>
<keyword evidence="1" id="KW-0472">Membrane</keyword>
<sequence length="174" mass="18443">MSPLSLIAVLLLVLLAAALILAVRASPSSQIGRLRQRFFPPPPPKANTGVTIIEPNGEEYSPPEDSPSPRLGERIRAAGMRRQRLLVALLALIVLLAGWQIFRLTNAPTPEQFVVLVAPFREPGGAVGQTGREVASTLVAGLPEASGQRVVARLLNDAPADSAAALQALNREHA</sequence>
<organism evidence="2 3">
    <name type="scientific">Kouleothrix aurantiaca</name>
    <dbReference type="NCBI Taxonomy" id="186479"/>
    <lineage>
        <taxon>Bacteria</taxon>
        <taxon>Bacillati</taxon>
        <taxon>Chloroflexota</taxon>
        <taxon>Chloroflexia</taxon>
        <taxon>Chloroflexales</taxon>
        <taxon>Roseiflexineae</taxon>
        <taxon>Roseiflexaceae</taxon>
        <taxon>Kouleothrix</taxon>
    </lineage>
</organism>
<evidence type="ECO:0000256" key="1">
    <source>
        <dbReference type="SAM" id="Phobius"/>
    </source>
</evidence>
<feature type="non-terminal residue" evidence="2">
    <location>
        <position position="174"/>
    </location>
</feature>
<gene>
    <name evidence="2" type="ORF">SE17_21010</name>
</gene>
<reference evidence="2 3" key="1">
    <citation type="submission" date="2015-09" db="EMBL/GenBank/DDBJ databases">
        <title>Draft genome sequence of Kouleothrix aurantiaca JCM 19913.</title>
        <authorList>
            <person name="Hemp J."/>
        </authorList>
    </citation>
    <scope>NUCLEOTIDE SEQUENCE [LARGE SCALE GENOMIC DNA]</scope>
    <source>
        <strain evidence="2 3">COM-B</strain>
    </source>
</reference>
<dbReference type="EMBL" id="LJCR01000902">
    <property type="protein sequence ID" value="KPV51466.1"/>
    <property type="molecule type" value="Genomic_DNA"/>
</dbReference>
<name>A0A0P9CYF5_9CHLR</name>
<keyword evidence="3" id="KW-1185">Reference proteome</keyword>
<protein>
    <submittedName>
        <fullName evidence="2">Uncharacterized protein</fullName>
    </submittedName>
</protein>
<feature type="transmembrane region" description="Helical" evidence="1">
    <location>
        <begin position="6"/>
        <end position="25"/>
    </location>
</feature>
<accession>A0A0P9CYF5</accession>
<keyword evidence="1" id="KW-0812">Transmembrane</keyword>
<evidence type="ECO:0000313" key="2">
    <source>
        <dbReference type="EMBL" id="KPV51466.1"/>
    </source>
</evidence>
<dbReference type="AlphaFoldDB" id="A0A0P9CYF5"/>
<keyword evidence="1" id="KW-1133">Transmembrane helix</keyword>
<evidence type="ECO:0000313" key="3">
    <source>
        <dbReference type="Proteomes" id="UP000050509"/>
    </source>
</evidence>